<evidence type="ECO:0000313" key="2">
    <source>
        <dbReference type="EMBL" id="EHO72526.1"/>
    </source>
</evidence>
<gene>
    <name evidence="2" type="ORF">HMPREF9944_00906</name>
</gene>
<feature type="compositionally biased region" description="Basic and acidic residues" evidence="1">
    <location>
        <begin position="18"/>
        <end position="28"/>
    </location>
</feature>
<proteinExistence type="predicted"/>
<accession>H1HL62</accession>
<comment type="caution">
    <text evidence="2">The sequence shown here is derived from an EMBL/GenBank/DDBJ whole genome shotgun (WGS) entry which is preliminary data.</text>
</comment>
<dbReference type="EMBL" id="AGEK01000017">
    <property type="protein sequence ID" value="EHO72526.1"/>
    <property type="molecule type" value="Genomic_DNA"/>
</dbReference>
<dbReference type="STRING" id="999422.HMPREF9944_00906"/>
<sequence length="56" mass="6452">MMPKAPDIAPPLEVEEDSQWRYERRSNGSREGPPMEVLDDFQGRYEPTSNRGIKST</sequence>
<organism evidence="2 3">
    <name type="scientific">Segatella maculosa OT 289</name>
    <dbReference type="NCBI Taxonomy" id="999422"/>
    <lineage>
        <taxon>Bacteria</taxon>
        <taxon>Pseudomonadati</taxon>
        <taxon>Bacteroidota</taxon>
        <taxon>Bacteroidia</taxon>
        <taxon>Bacteroidales</taxon>
        <taxon>Prevotellaceae</taxon>
        <taxon>Segatella</taxon>
    </lineage>
</organism>
<dbReference type="HOGENOM" id="CLU_3010472_0_0_10"/>
<keyword evidence="3" id="KW-1185">Reference proteome</keyword>
<name>H1HL62_9BACT</name>
<reference evidence="2 3" key="1">
    <citation type="submission" date="2011-12" db="EMBL/GenBank/DDBJ databases">
        <title>The Genome Sequence of Prevotella maculosa OT 289.</title>
        <authorList>
            <consortium name="The Broad Institute Genome Sequencing Platform"/>
            <person name="Earl A."/>
            <person name="Ward D."/>
            <person name="Feldgarden M."/>
            <person name="Gevers D."/>
            <person name="Izard J."/>
            <person name="Blanton J.M."/>
            <person name="Mathney J."/>
            <person name="Tanner A.C."/>
            <person name="Dewhirst F.E."/>
            <person name="Young S.K."/>
            <person name="Zeng Q."/>
            <person name="Gargeya S."/>
            <person name="Fitzgerald M."/>
            <person name="Haas B."/>
            <person name="Abouelleil A."/>
            <person name="Alvarado L."/>
            <person name="Arachchi H.M."/>
            <person name="Berlin A."/>
            <person name="Chapman S.B."/>
            <person name="Gearin G."/>
            <person name="Goldberg J."/>
            <person name="Griggs A."/>
            <person name="Gujja S."/>
            <person name="Hansen M."/>
            <person name="Heiman D."/>
            <person name="Howarth C."/>
            <person name="Larimer J."/>
            <person name="Lui A."/>
            <person name="MacDonald P.J.P."/>
            <person name="McCowen C."/>
            <person name="Montmayeur A."/>
            <person name="Murphy C."/>
            <person name="Neiman D."/>
            <person name="Pearson M."/>
            <person name="Priest M."/>
            <person name="Roberts A."/>
            <person name="Saif S."/>
            <person name="Shea T."/>
            <person name="Sisk P."/>
            <person name="Stolte C."/>
            <person name="Sykes S."/>
            <person name="Wortman J."/>
            <person name="Nusbaum C."/>
            <person name="Birren B."/>
        </authorList>
    </citation>
    <scope>NUCLEOTIDE SEQUENCE [LARGE SCALE GENOMIC DNA]</scope>
    <source>
        <strain evidence="2 3">OT 289</strain>
    </source>
</reference>
<evidence type="ECO:0000256" key="1">
    <source>
        <dbReference type="SAM" id="MobiDB-lite"/>
    </source>
</evidence>
<feature type="compositionally biased region" description="Polar residues" evidence="1">
    <location>
        <begin position="47"/>
        <end position="56"/>
    </location>
</feature>
<protein>
    <submittedName>
        <fullName evidence="2">Uncharacterized protein</fullName>
    </submittedName>
</protein>
<dbReference type="Proteomes" id="UP000003167">
    <property type="component" value="Unassembled WGS sequence"/>
</dbReference>
<feature type="region of interest" description="Disordered" evidence="1">
    <location>
        <begin position="1"/>
        <end position="56"/>
    </location>
</feature>
<dbReference type="AlphaFoldDB" id="H1HL62"/>
<evidence type="ECO:0000313" key="3">
    <source>
        <dbReference type="Proteomes" id="UP000003167"/>
    </source>
</evidence>